<proteinExistence type="predicted"/>
<dbReference type="EMBL" id="OAOQ01000005">
    <property type="protein sequence ID" value="SNX70135.1"/>
    <property type="molecule type" value="Genomic_DNA"/>
</dbReference>
<keyword evidence="3" id="KW-1185">Reference proteome</keyword>
<feature type="transmembrane region" description="Helical" evidence="1">
    <location>
        <begin position="50"/>
        <end position="70"/>
    </location>
</feature>
<evidence type="ECO:0000313" key="3">
    <source>
        <dbReference type="Proteomes" id="UP000219467"/>
    </source>
</evidence>
<keyword evidence="1" id="KW-0812">Transmembrane</keyword>
<dbReference type="AlphaFoldDB" id="A0A285CRT5"/>
<evidence type="ECO:0000256" key="1">
    <source>
        <dbReference type="SAM" id="Phobius"/>
    </source>
</evidence>
<name>A0A285CRT5_9RHOB</name>
<accession>A0A285CRT5</accession>
<keyword evidence="1" id="KW-0472">Membrane</keyword>
<feature type="transmembrane region" description="Helical" evidence="1">
    <location>
        <begin position="134"/>
        <end position="155"/>
    </location>
</feature>
<protein>
    <submittedName>
        <fullName evidence="2">Uncharacterized protein</fullName>
    </submittedName>
</protein>
<feature type="transmembrane region" description="Helical" evidence="1">
    <location>
        <begin position="82"/>
        <end position="114"/>
    </location>
</feature>
<keyword evidence="1" id="KW-1133">Transmembrane helix</keyword>
<dbReference type="Proteomes" id="UP000219467">
    <property type="component" value="Unassembled WGS sequence"/>
</dbReference>
<feature type="transmembrane region" description="Helical" evidence="1">
    <location>
        <begin position="167"/>
        <end position="191"/>
    </location>
</feature>
<dbReference type="RefSeq" id="WP_097030137.1">
    <property type="nucleotide sequence ID" value="NZ_OAOQ01000005.1"/>
</dbReference>
<evidence type="ECO:0000313" key="2">
    <source>
        <dbReference type="EMBL" id="SNX70135.1"/>
    </source>
</evidence>
<gene>
    <name evidence="2" type="ORF">SAMN05878503_10544</name>
</gene>
<sequence>MDAAKIGIFYLGLFCFALAIVGEFSLGLVLGAMGSASASADAAPGLGIRMLGLLDLALAWTLLLMAVEMVRPIGPLAKIQGFVTLVLSFFGILGGIALIFTTLALLILMVSLLLAIPFGTIVYMATWADFPAGYARGALALLMTFKLIGTGLLVVASPALIRNKGLLVLLVLSIGLTFLTGLLIGFVPGVVSAIADAIAALISAIVGTVWMLVLLIGALGSILRAIRSTAT</sequence>
<organism evidence="2 3">
    <name type="scientific">Cereibacter ovatus</name>
    <dbReference type="NCBI Taxonomy" id="439529"/>
    <lineage>
        <taxon>Bacteria</taxon>
        <taxon>Pseudomonadati</taxon>
        <taxon>Pseudomonadota</taxon>
        <taxon>Alphaproteobacteria</taxon>
        <taxon>Rhodobacterales</taxon>
        <taxon>Paracoccaceae</taxon>
        <taxon>Cereibacter</taxon>
    </lineage>
</organism>
<reference evidence="3" key="1">
    <citation type="submission" date="2017-08" db="EMBL/GenBank/DDBJ databases">
        <authorList>
            <person name="Varghese N."/>
            <person name="Submissions S."/>
        </authorList>
    </citation>
    <scope>NUCLEOTIDE SEQUENCE [LARGE SCALE GENOMIC DNA]</scope>
    <source>
        <strain evidence="3">JA234</strain>
    </source>
</reference>
<feature type="transmembrane region" description="Helical" evidence="1">
    <location>
        <begin position="197"/>
        <end position="223"/>
    </location>
</feature>
<dbReference type="OrthoDB" id="5109049at2"/>